<name>A0A367ZRX6_9BACT</name>
<dbReference type="InterPro" id="IPR050553">
    <property type="entry name" value="Thioredoxin_ResA/DsbE_sf"/>
</dbReference>
<dbReference type="CDD" id="cd02966">
    <property type="entry name" value="TlpA_like_family"/>
    <property type="match status" value="1"/>
</dbReference>
<dbReference type="EMBL" id="QOQW01000004">
    <property type="protein sequence ID" value="RCK80790.1"/>
    <property type="molecule type" value="Genomic_DNA"/>
</dbReference>
<dbReference type="InterPro" id="IPR013766">
    <property type="entry name" value="Thioredoxin_domain"/>
</dbReference>
<reference evidence="4 5" key="1">
    <citation type="submission" date="2018-05" db="EMBL/GenBank/DDBJ databases">
        <title>A metagenomic window into the 2 km-deep terrestrial subsurface aquifer revealed taxonomically and functionally diverse microbial community comprising novel uncultured bacterial lineages.</title>
        <authorList>
            <person name="Kadnikov V.V."/>
            <person name="Mardanov A.V."/>
            <person name="Beletsky A.V."/>
            <person name="Banks D."/>
            <person name="Pimenov N.V."/>
            <person name="Frank Y.A."/>
            <person name="Karnachuk O.V."/>
            <person name="Ravin N.V."/>
        </authorList>
    </citation>
    <scope>NUCLEOTIDE SEQUENCE [LARGE SCALE GENOMIC DNA]</scope>
    <source>
        <strain evidence="4">BY5</strain>
    </source>
</reference>
<gene>
    <name evidence="4" type="ORF">OZSIB_2678</name>
</gene>
<proteinExistence type="predicted"/>
<dbReference type="PANTHER" id="PTHR42852:SF17">
    <property type="entry name" value="THIOREDOXIN-LIKE PROTEIN HI_1115"/>
    <property type="match status" value="1"/>
</dbReference>
<dbReference type="Pfam" id="PF00578">
    <property type="entry name" value="AhpC-TSA"/>
    <property type="match status" value="1"/>
</dbReference>
<dbReference type="PANTHER" id="PTHR42852">
    <property type="entry name" value="THIOL:DISULFIDE INTERCHANGE PROTEIN DSBE"/>
    <property type="match status" value="1"/>
</dbReference>
<organism evidence="4 5">
    <name type="scientific">Candidatus Ozemobacter sibiricus</name>
    <dbReference type="NCBI Taxonomy" id="2268124"/>
    <lineage>
        <taxon>Bacteria</taxon>
        <taxon>Candidatus Ozemobacteria</taxon>
        <taxon>Candidatus Ozemobacterales</taxon>
        <taxon>Candidatus Ozemobacteraceae</taxon>
        <taxon>Candidatus Ozemobacter</taxon>
    </lineage>
</organism>
<dbReference type="AlphaFoldDB" id="A0A367ZRX6"/>
<accession>A0A367ZRX6</accession>
<keyword evidence="2" id="KW-0732">Signal</keyword>
<feature type="signal peptide" evidence="2">
    <location>
        <begin position="1"/>
        <end position="19"/>
    </location>
</feature>
<feature type="domain" description="Thioredoxin" evidence="3">
    <location>
        <begin position="25"/>
        <end position="168"/>
    </location>
</feature>
<evidence type="ECO:0000256" key="2">
    <source>
        <dbReference type="SAM" id="SignalP"/>
    </source>
</evidence>
<evidence type="ECO:0000256" key="1">
    <source>
        <dbReference type="SAM" id="MobiDB-lite"/>
    </source>
</evidence>
<dbReference type="GO" id="GO:0016209">
    <property type="term" value="F:antioxidant activity"/>
    <property type="evidence" value="ECO:0007669"/>
    <property type="project" value="InterPro"/>
</dbReference>
<feature type="region of interest" description="Disordered" evidence="1">
    <location>
        <begin position="186"/>
        <end position="257"/>
    </location>
</feature>
<evidence type="ECO:0000313" key="5">
    <source>
        <dbReference type="Proteomes" id="UP000252355"/>
    </source>
</evidence>
<dbReference type="InterPro" id="IPR000866">
    <property type="entry name" value="AhpC/TSA"/>
</dbReference>
<dbReference type="SUPFAM" id="SSF52833">
    <property type="entry name" value="Thioredoxin-like"/>
    <property type="match status" value="1"/>
</dbReference>
<dbReference type="GO" id="GO:0016491">
    <property type="term" value="F:oxidoreductase activity"/>
    <property type="evidence" value="ECO:0007669"/>
    <property type="project" value="InterPro"/>
</dbReference>
<evidence type="ECO:0000259" key="3">
    <source>
        <dbReference type="PROSITE" id="PS51352"/>
    </source>
</evidence>
<dbReference type="Gene3D" id="3.40.30.10">
    <property type="entry name" value="Glutaredoxin"/>
    <property type="match status" value="1"/>
</dbReference>
<feature type="chain" id="PRO_5016629247" description="Thioredoxin domain-containing protein" evidence="2">
    <location>
        <begin position="20"/>
        <end position="257"/>
    </location>
</feature>
<sequence>MFLLVLSAVAVGTLGQAWAAPVPFRQPGETAPRLTLRDLDDQTVEFPVAGRWTLVFFWSLFCHTCLEEMPVMVSELAALPGLPCESFFVSLDTARMKKGLLNYLRKRRLACRVLLEEIASDAYLAADQWGVRTTPALFLVDPDGKIAFSREGPFPLEELFERLRGLPVNDGVPSATMAREIGSAALPVDGGASPASGQERLHPPPASEGTTPDQPSEATARQRPDPTPSQPARAPETTPGVAQPASTPDVVPPGGQP</sequence>
<dbReference type="PROSITE" id="PS51352">
    <property type="entry name" value="THIOREDOXIN_2"/>
    <property type="match status" value="1"/>
</dbReference>
<dbReference type="Proteomes" id="UP000252355">
    <property type="component" value="Unassembled WGS sequence"/>
</dbReference>
<evidence type="ECO:0000313" key="4">
    <source>
        <dbReference type="EMBL" id="RCK80790.1"/>
    </source>
</evidence>
<protein>
    <recommendedName>
        <fullName evidence="3">Thioredoxin domain-containing protein</fullName>
    </recommendedName>
</protein>
<dbReference type="InterPro" id="IPR036249">
    <property type="entry name" value="Thioredoxin-like_sf"/>
</dbReference>
<feature type="compositionally biased region" description="Polar residues" evidence="1">
    <location>
        <begin position="208"/>
        <end position="219"/>
    </location>
</feature>
<comment type="caution">
    <text evidence="4">The sequence shown here is derived from an EMBL/GenBank/DDBJ whole genome shotgun (WGS) entry which is preliminary data.</text>
</comment>